<organism evidence="1">
    <name type="scientific">Geoglobus ahangari</name>
    <dbReference type="NCBI Taxonomy" id="113653"/>
    <lineage>
        <taxon>Archaea</taxon>
        <taxon>Methanobacteriati</taxon>
        <taxon>Methanobacteriota</taxon>
        <taxon>Archaeoglobi</taxon>
        <taxon>Archaeoglobales</taxon>
        <taxon>Archaeoglobaceae</taxon>
        <taxon>Geoglobus</taxon>
    </lineage>
</organism>
<dbReference type="EMBL" id="DTAK01000047">
    <property type="protein sequence ID" value="HGU59767.1"/>
    <property type="molecule type" value="Genomic_DNA"/>
</dbReference>
<sequence>MNVREFQKLASDIVREIDEKLGLSRDAHLSISQLLEELGEIKKKSPKKERVGRRVRRRLSTAISFGRYVRC</sequence>
<proteinExistence type="predicted"/>
<dbReference type="EMBL" id="DRUC01000104">
    <property type="protein sequence ID" value="HHF48848.1"/>
    <property type="molecule type" value="Genomic_DNA"/>
</dbReference>
<reference evidence="1" key="1">
    <citation type="journal article" date="2020" name="mSystems">
        <title>Genome- and Community-Level Interaction Insights into Carbon Utilization and Element Cycling Functions of Hydrothermarchaeota in Hydrothermal Sediment.</title>
        <authorList>
            <person name="Zhou Z."/>
            <person name="Liu Y."/>
            <person name="Xu W."/>
            <person name="Pan J."/>
            <person name="Luo Z.H."/>
            <person name="Li M."/>
        </authorList>
    </citation>
    <scope>NUCLEOTIDE SEQUENCE [LARGE SCALE GENOMIC DNA]</scope>
    <source>
        <strain evidence="2">SpSt-10</strain>
        <strain evidence="1">SpSt-62</strain>
    </source>
</reference>
<comment type="caution">
    <text evidence="1">The sequence shown here is derived from an EMBL/GenBank/DDBJ whole genome shotgun (WGS) entry which is preliminary data.</text>
</comment>
<protein>
    <submittedName>
        <fullName evidence="1">Uncharacterized protein</fullName>
    </submittedName>
</protein>
<evidence type="ECO:0000313" key="2">
    <source>
        <dbReference type="EMBL" id="HHF48848.1"/>
    </source>
</evidence>
<accession>A0A7C4S622</accession>
<evidence type="ECO:0000313" key="1">
    <source>
        <dbReference type="EMBL" id="HGU59767.1"/>
    </source>
</evidence>
<name>A0A7C4S622_9EURY</name>
<gene>
    <name evidence="2" type="ORF">ENL48_06980</name>
    <name evidence="1" type="ORF">ENT89_06430</name>
</gene>
<dbReference type="AlphaFoldDB" id="A0A7C4S622"/>